<dbReference type="InterPro" id="IPR013217">
    <property type="entry name" value="Methyltransf_12"/>
</dbReference>
<dbReference type="STRING" id="5786.F0Z9X6"/>
<keyword evidence="2" id="KW-0489">Methyltransferase</keyword>
<sequence length="200" mass="23785">MSQNTELLNSLKEQQQYYNERADEYDEWWNFSGRFDQGDSIRNEALLNREGFFNYFTQITDSKYYEDNQKIKVLELAPGTGNFTKFFLNEKFDLHCEEGSIEMINVLKKKFADLIEKNSFSISQTDLFSEEFNPAPNSYDIVFMGFFVSHVPPSLFESFFGKCRDALKPNGRIFFLDSYYHTNYEFKNHETRKNNIRLDD</sequence>
<evidence type="ECO:0000256" key="3">
    <source>
        <dbReference type="ARBA" id="ARBA00022679"/>
    </source>
</evidence>
<accession>F0Z9X6</accession>
<name>F0Z9X6_DICPU</name>
<evidence type="ECO:0000259" key="5">
    <source>
        <dbReference type="Pfam" id="PF08242"/>
    </source>
</evidence>
<dbReference type="PANTHER" id="PTHR12753:SF3">
    <property type="entry name" value="METHYLTRANSFERASE TYPE 12 DOMAIN-CONTAINING PROTEIN"/>
    <property type="match status" value="1"/>
</dbReference>
<dbReference type="KEGG" id="dpp:DICPUDRAFT_27255"/>
<dbReference type="SUPFAM" id="SSF53335">
    <property type="entry name" value="S-adenosyl-L-methionine-dependent methyltransferases"/>
    <property type="match status" value="1"/>
</dbReference>
<dbReference type="GeneID" id="10510125"/>
<dbReference type="eggNOG" id="ENOG502RH6P">
    <property type="taxonomic scope" value="Eukaryota"/>
</dbReference>
<dbReference type="GO" id="GO:0008276">
    <property type="term" value="F:protein methyltransferase activity"/>
    <property type="evidence" value="ECO:0007669"/>
    <property type="project" value="UniProtKB-ARBA"/>
</dbReference>
<dbReference type="PANTHER" id="PTHR12753">
    <property type="entry name" value="AD-003 - RELATED"/>
    <property type="match status" value="1"/>
</dbReference>
<dbReference type="GO" id="GO:0032259">
    <property type="term" value="P:methylation"/>
    <property type="evidence" value="ECO:0007669"/>
    <property type="project" value="UniProtKB-KW"/>
</dbReference>
<dbReference type="Proteomes" id="UP000001064">
    <property type="component" value="Unassembled WGS sequence"/>
</dbReference>
<dbReference type="Gene3D" id="3.40.50.150">
    <property type="entry name" value="Vaccinia Virus protein VP39"/>
    <property type="match status" value="1"/>
</dbReference>
<dbReference type="InParanoid" id="F0Z9X6"/>
<organism evidence="6 7">
    <name type="scientific">Dictyostelium purpureum</name>
    <name type="common">Slime mold</name>
    <dbReference type="NCBI Taxonomy" id="5786"/>
    <lineage>
        <taxon>Eukaryota</taxon>
        <taxon>Amoebozoa</taxon>
        <taxon>Evosea</taxon>
        <taxon>Eumycetozoa</taxon>
        <taxon>Dictyostelia</taxon>
        <taxon>Dictyosteliales</taxon>
        <taxon>Dictyosteliaceae</taxon>
        <taxon>Dictyostelium</taxon>
    </lineage>
</organism>
<dbReference type="FunCoup" id="F0Z9X6">
    <property type="interactions" value="104"/>
</dbReference>
<proteinExistence type="inferred from homology"/>
<protein>
    <recommendedName>
        <fullName evidence="5">Methyltransferase type 12 domain-containing protein</fullName>
    </recommendedName>
</protein>
<feature type="non-terminal residue" evidence="6">
    <location>
        <position position="200"/>
    </location>
</feature>
<gene>
    <name evidence="6" type="ORF">DICPUDRAFT_27255</name>
</gene>
<keyword evidence="3" id="KW-0808">Transferase</keyword>
<dbReference type="RefSeq" id="XP_003284194.1">
    <property type="nucleotide sequence ID" value="XM_003284146.1"/>
</dbReference>
<dbReference type="GO" id="GO:0008168">
    <property type="term" value="F:methyltransferase activity"/>
    <property type="evidence" value="ECO:0000318"/>
    <property type="project" value="GO_Central"/>
</dbReference>
<dbReference type="OMA" id="YDIVFMG"/>
<evidence type="ECO:0000256" key="1">
    <source>
        <dbReference type="ARBA" id="ARBA00009059"/>
    </source>
</evidence>
<dbReference type="OrthoDB" id="1298661at2759"/>
<evidence type="ECO:0000256" key="4">
    <source>
        <dbReference type="ARBA" id="ARBA00022691"/>
    </source>
</evidence>
<dbReference type="EMBL" id="GL870960">
    <property type="protein sequence ID" value="EGC39290.1"/>
    <property type="molecule type" value="Genomic_DNA"/>
</dbReference>
<reference evidence="7" key="1">
    <citation type="journal article" date="2011" name="Genome Biol.">
        <title>Comparative genomics of the social amoebae Dictyostelium discoideum and Dictyostelium purpureum.</title>
        <authorList>
            <consortium name="US DOE Joint Genome Institute (JGI-PGF)"/>
            <person name="Sucgang R."/>
            <person name="Kuo A."/>
            <person name="Tian X."/>
            <person name="Salerno W."/>
            <person name="Parikh A."/>
            <person name="Feasley C.L."/>
            <person name="Dalin E."/>
            <person name="Tu H."/>
            <person name="Huang E."/>
            <person name="Barry K."/>
            <person name="Lindquist E."/>
            <person name="Shapiro H."/>
            <person name="Bruce D."/>
            <person name="Schmutz J."/>
            <person name="Salamov A."/>
            <person name="Fey P."/>
            <person name="Gaudet P."/>
            <person name="Anjard C."/>
            <person name="Babu M.M."/>
            <person name="Basu S."/>
            <person name="Bushmanova Y."/>
            <person name="van der Wel H."/>
            <person name="Katoh-Kurasawa M."/>
            <person name="Dinh C."/>
            <person name="Coutinho P.M."/>
            <person name="Saito T."/>
            <person name="Elias M."/>
            <person name="Schaap P."/>
            <person name="Kay R.R."/>
            <person name="Henrissat B."/>
            <person name="Eichinger L."/>
            <person name="Rivero F."/>
            <person name="Putnam N.H."/>
            <person name="West C.M."/>
            <person name="Loomis W.F."/>
            <person name="Chisholm R.L."/>
            <person name="Shaulsky G."/>
            <person name="Strassmann J.E."/>
            <person name="Queller D.C."/>
            <person name="Kuspa A."/>
            <person name="Grigoriev I.V."/>
        </authorList>
    </citation>
    <scope>NUCLEOTIDE SEQUENCE [LARGE SCALE GENOMIC DNA]</scope>
    <source>
        <strain evidence="7">QSDP1</strain>
    </source>
</reference>
<evidence type="ECO:0000313" key="7">
    <source>
        <dbReference type="Proteomes" id="UP000001064"/>
    </source>
</evidence>
<comment type="similarity">
    <text evidence="1">Belongs to the methyltransferase superfamily. NTM1 family.</text>
</comment>
<keyword evidence="7" id="KW-1185">Reference proteome</keyword>
<dbReference type="InterPro" id="IPR008576">
    <property type="entry name" value="MeTrfase_NTM1"/>
</dbReference>
<feature type="domain" description="Methyltransferase type 12" evidence="5">
    <location>
        <begin position="74"/>
        <end position="173"/>
    </location>
</feature>
<dbReference type="GO" id="GO:0005737">
    <property type="term" value="C:cytoplasm"/>
    <property type="evidence" value="ECO:0000318"/>
    <property type="project" value="GO_Central"/>
</dbReference>
<dbReference type="InterPro" id="IPR029063">
    <property type="entry name" value="SAM-dependent_MTases_sf"/>
</dbReference>
<evidence type="ECO:0000313" key="6">
    <source>
        <dbReference type="EMBL" id="EGC39290.1"/>
    </source>
</evidence>
<evidence type="ECO:0000256" key="2">
    <source>
        <dbReference type="ARBA" id="ARBA00022603"/>
    </source>
</evidence>
<dbReference type="CDD" id="cd02440">
    <property type="entry name" value="AdoMet_MTases"/>
    <property type="match status" value="1"/>
</dbReference>
<dbReference type="AlphaFoldDB" id="F0Z9X6"/>
<dbReference type="Pfam" id="PF08242">
    <property type="entry name" value="Methyltransf_12"/>
    <property type="match status" value="1"/>
</dbReference>
<dbReference type="VEuPathDB" id="AmoebaDB:DICPUDRAFT_27255"/>
<keyword evidence="4" id="KW-0949">S-adenosyl-L-methionine</keyword>